<protein>
    <submittedName>
        <fullName evidence="4">Fumarylacetoacetate hydrolase family protein</fullName>
    </submittedName>
</protein>
<dbReference type="Pfam" id="PF01557">
    <property type="entry name" value="FAA_hydrolase"/>
    <property type="match status" value="1"/>
</dbReference>
<keyword evidence="4" id="KW-0378">Hydrolase</keyword>
<dbReference type="PANTHER" id="PTHR11820:SF7">
    <property type="entry name" value="ACYLPYRUVASE FAHD1, MITOCHONDRIAL"/>
    <property type="match status" value="1"/>
</dbReference>
<proteinExistence type="inferred from homology"/>
<dbReference type="EMBL" id="CP134050">
    <property type="protein sequence ID" value="WNC15926.1"/>
    <property type="molecule type" value="Genomic_DNA"/>
</dbReference>
<organism evidence="4 5">
    <name type="scientific">Brevibacillus brevis</name>
    <name type="common">Bacillus brevis</name>
    <dbReference type="NCBI Taxonomy" id="1393"/>
    <lineage>
        <taxon>Bacteria</taxon>
        <taxon>Bacillati</taxon>
        <taxon>Bacillota</taxon>
        <taxon>Bacilli</taxon>
        <taxon>Bacillales</taxon>
        <taxon>Paenibacillaceae</taxon>
        <taxon>Brevibacillus</taxon>
    </lineage>
</organism>
<dbReference type="InterPro" id="IPR036663">
    <property type="entry name" value="Fumarylacetoacetase_C_sf"/>
</dbReference>
<accession>A0ABY9T7A4</accession>
<keyword evidence="2" id="KW-0479">Metal-binding</keyword>
<reference evidence="4 5" key="1">
    <citation type="submission" date="2023-09" db="EMBL/GenBank/DDBJ databases">
        <title>Complete Genome and Methylome dissection of Bacillus brevis NEB573 original source of BbsI restriction endonuclease.</title>
        <authorList>
            <person name="Fomenkov A."/>
            <person name="Roberts R.D."/>
        </authorList>
    </citation>
    <scope>NUCLEOTIDE SEQUENCE [LARGE SCALE GENOMIC DNA]</scope>
    <source>
        <strain evidence="4 5">NEB573</strain>
    </source>
</reference>
<dbReference type="Gene3D" id="3.90.850.10">
    <property type="entry name" value="Fumarylacetoacetase-like, C-terminal domain"/>
    <property type="match status" value="1"/>
</dbReference>
<dbReference type="RefSeq" id="WP_310770140.1">
    <property type="nucleotide sequence ID" value="NZ_CP134050.1"/>
</dbReference>
<name>A0ABY9T7A4_BREBE</name>
<evidence type="ECO:0000256" key="1">
    <source>
        <dbReference type="ARBA" id="ARBA00010211"/>
    </source>
</evidence>
<feature type="domain" description="Fumarylacetoacetase-like C-terminal" evidence="3">
    <location>
        <begin position="77"/>
        <end position="278"/>
    </location>
</feature>
<evidence type="ECO:0000313" key="4">
    <source>
        <dbReference type="EMBL" id="WNC15926.1"/>
    </source>
</evidence>
<evidence type="ECO:0000313" key="5">
    <source>
        <dbReference type="Proteomes" id="UP001256827"/>
    </source>
</evidence>
<dbReference type="SUPFAM" id="SSF56529">
    <property type="entry name" value="FAH"/>
    <property type="match status" value="1"/>
</dbReference>
<dbReference type="GO" id="GO:0016787">
    <property type="term" value="F:hydrolase activity"/>
    <property type="evidence" value="ECO:0007669"/>
    <property type="project" value="UniProtKB-KW"/>
</dbReference>
<dbReference type="PANTHER" id="PTHR11820">
    <property type="entry name" value="ACYLPYRUVASE"/>
    <property type="match status" value="1"/>
</dbReference>
<comment type="similarity">
    <text evidence="1">Belongs to the FAH family.</text>
</comment>
<gene>
    <name evidence="4" type="ORF">RGB73_06305</name>
</gene>
<evidence type="ECO:0000259" key="3">
    <source>
        <dbReference type="Pfam" id="PF01557"/>
    </source>
</evidence>
<sequence length="290" mass="32368">MKFALFNDFQLGVVIEDKIYEIGELIADGKPAHFCPMVDLIHRYEHFKEAIEKHVLNMPSHSLDDVRLRHPVSRPGKIVAAPVNYIAHQKEMKEENTARGLGFFLKANTSLIGPGDSIVLPASKAGRRFDHELELAFVIGKTAKNVKAEDAYDYIFGYTGLNDVTLRPNEQNEEERCLRKSFDTFTPMGPWIVTPEEIKDPQRLDMVLTVNGEERQKVNGKDMICGIAELVEIFSHVMTLEPGDIIATGTPEGVAPIKQGDVVTIAIDQIGSFSNPVVSERVKGEMRHDG</sequence>
<keyword evidence="5" id="KW-1185">Reference proteome</keyword>
<dbReference type="Proteomes" id="UP001256827">
    <property type="component" value="Chromosome"/>
</dbReference>
<dbReference type="InterPro" id="IPR011234">
    <property type="entry name" value="Fumarylacetoacetase-like_C"/>
</dbReference>
<evidence type="ECO:0000256" key="2">
    <source>
        <dbReference type="ARBA" id="ARBA00022723"/>
    </source>
</evidence>